<keyword evidence="2" id="KW-0143">Chaperone</keyword>
<dbReference type="Gene3D" id="1.10.287.370">
    <property type="match status" value="1"/>
</dbReference>
<dbReference type="GO" id="GO:0051087">
    <property type="term" value="F:protein-folding chaperone binding"/>
    <property type="evidence" value="ECO:0007669"/>
    <property type="project" value="TreeGrafter"/>
</dbReference>
<protein>
    <recommendedName>
        <fullName evidence="6">Prefoldin subunit 6</fullName>
    </recommendedName>
</protein>
<dbReference type="GO" id="GO:0006457">
    <property type="term" value="P:protein folding"/>
    <property type="evidence" value="ECO:0007669"/>
    <property type="project" value="InterPro"/>
</dbReference>
<evidence type="ECO:0000256" key="1">
    <source>
        <dbReference type="ARBA" id="ARBA00008045"/>
    </source>
</evidence>
<dbReference type="GO" id="GO:0005737">
    <property type="term" value="C:cytoplasm"/>
    <property type="evidence" value="ECO:0007669"/>
    <property type="project" value="TreeGrafter"/>
</dbReference>
<evidence type="ECO:0000313" key="4">
    <source>
        <dbReference type="EMBL" id="KIJ26578.1"/>
    </source>
</evidence>
<accession>A0A0C9TBQ8</accession>
<proteinExistence type="inferred from homology"/>
<dbReference type="FunFam" id="1.10.287.370:FF:000003">
    <property type="entry name" value="Prefoldin subunit 6"/>
    <property type="match status" value="1"/>
</dbReference>
<feature type="coiled-coil region" evidence="3">
    <location>
        <begin position="71"/>
        <end position="105"/>
    </location>
</feature>
<feature type="non-terminal residue" evidence="4">
    <location>
        <position position="1"/>
    </location>
</feature>
<feature type="coiled-coil region" evidence="3">
    <location>
        <begin position="7"/>
        <end position="44"/>
    </location>
</feature>
<keyword evidence="3" id="KW-0175">Coiled coil</keyword>
<evidence type="ECO:0000256" key="2">
    <source>
        <dbReference type="ARBA" id="ARBA00023186"/>
    </source>
</evidence>
<comment type="similarity">
    <text evidence="1">Belongs to the prefoldin subunit beta family.</text>
</comment>
<dbReference type="PANTHER" id="PTHR21431:SF0">
    <property type="entry name" value="PREFOLDIN SUBUNIT 6"/>
    <property type="match status" value="1"/>
</dbReference>
<reference evidence="4 5" key="1">
    <citation type="submission" date="2014-06" db="EMBL/GenBank/DDBJ databases">
        <title>Evolutionary Origins and Diversification of the Mycorrhizal Mutualists.</title>
        <authorList>
            <consortium name="DOE Joint Genome Institute"/>
            <consortium name="Mycorrhizal Genomics Consortium"/>
            <person name="Kohler A."/>
            <person name="Kuo A."/>
            <person name="Nagy L.G."/>
            <person name="Floudas D."/>
            <person name="Copeland A."/>
            <person name="Barry K.W."/>
            <person name="Cichocki N."/>
            <person name="Veneault-Fourrey C."/>
            <person name="LaButti K."/>
            <person name="Lindquist E.A."/>
            <person name="Lipzen A."/>
            <person name="Lundell T."/>
            <person name="Morin E."/>
            <person name="Murat C."/>
            <person name="Riley R."/>
            <person name="Ohm R."/>
            <person name="Sun H."/>
            <person name="Tunlid A."/>
            <person name="Henrissat B."/>
            <person name="Grigoriev I.V."/>
            <person name="Hibbett D.S."/>
            <person name="Martin F."/>
        </authorList>
    </citation>
    <scope>NUCLEOTIDE SEQUENCE [LARGE SCALE GENOMIC DNA]</scope>
    <source>
        <strain evidence="4 5">SS14</strain>
    </source>
</reference>
<gene>
    <name evidence="4" type="ORF">M422DRAFT_94407</name>
</gene>
<dbReference type="EMBL" id="KN837364">
    <property type="protein sequence ID" value="KIJ26578.1"/>
    <property type="molecule type" value="Genomic_DNA"/>
</dbReference>
<dbReference type="Proteomes" id="UP000054279">
    <property type="component" value="Unassembled WGS sequence"/>
</dbReference>
<dbReference type="GO" id="GO:0051082">
    <property type="term" value="F:unfolded protein binding"/>
    <property type="evidence" value="ECO:0007669"/>
    <property type="project" value="InterPro"/>
</dbReference>
<dbReference type="GO" id="GO:0016272">
    <property type="term" value="C:prefoldin complex"/>
    <property type="evidence" value="ECO:0007669"/>
    <property type="project" value="InterPro"/>
</dbReference>
<evidence type="ECO:0000256" key="3">
    <source>
        <dbReference type="SAM" id="Coils"/>
    </source>
</evidence>
<dbReference type="PANTHER" id="PTHR21431">
    <property type="entry name" value="PREFOLDIN SUBUNIT 6"/>
    <property type="match status" value="1"/>
</dbReference>
<keyword evidence="5" id="KW-1185">Reference proteome</keyword>
<dbReference type="SUPFAM" id="SSF46579">
    <property type="entry name" value="Prefoldin"/>
    <property type="match status" value="1"/>
</dbReference>
<evidence type="ECO:0008006" key="6">
    <source>
        <dbReference type="Google" id="ProtNLM"/>
    </source>
</evidence>
<dbReference type="InterPro" id="IPR009053">
    <property type="entry name" value="Prefoldin"/>
</dbReference>
<sequence>MSLEVQLQTVTAEYQKLEADLTNAVEARQRLDAQLTENEQVKKEFQGLDASNTIYKLIGPVMVKQDPADAKANVNTRLDYIKAEIKRVEAQLKELGVKSEKKKSEIVGLQTAYQQQQQK</sequence>
<organism evidence="4 5">
    <name type="scientific">Sphaerobolus stellatus (strain SS14)</name>
    <dbReference type="NCBI Taxonomy" id="990650"/>
    <lineage>
        <taxon>Eukaryota</taxon>
        <taxon>Fungi</taxon>
        <taxon>Dikarya</taxon>
        <taxon>Basidiomycota</taxon>
        <taxon>Agaricomycotina</taxon>
        <taxon>Agaricomycetes</taxon>
        <taxon>Phallomycetidae</taxon>
        <taxon>Geastrales</taxon>
        <taxon>Sphaerobolaceae</taxon>
        <taxon>Sphaerobolus</taxon>
    </lineage>
</organism>
<name>A0A0C9TBQ8_SPHS4</name>
<dbReference type="HOGENOM" id="CLU_125172_2_0_1"/>
<dbReference type="Pfam" id="PF01920">
    <property type="entry name" value="Prefoldin_2"/>
    <property type="match status" value="1"/>
</dbReference>
<evidence type="ECO:0000313" key="5">
    <source>
        <dbReference type="Proteomes" id="UP000054279"/>
    </source>
</evidence>
<dbReference type="AlphaFoldDB" id="A0A0C9TBQ8"/>
<dbReference type="InterPro" id="IPR002777">
    <property type="entry name" value="PFD_beta-like"/>
</dbReference>
<dbReference type="OrthoDB" id="248120at2759"/>
<dbReference type="GO" id="GO:0051131">
    <property type="term" value="P:chaperone-mediated protein complex assembly"/>
    <property type="evidence" value="ECO:0007669"/>
    <property type="project" value="TreeGrafter"/>
</dbReference>
<dbReference type="CDD" id="cd23161">
    <property type="entry name" value="Prefoldin_6"/>
    <property type="match status" value="1"/>
</dbReference>